<evidence type="ECO:0000313" key="1">
    <source>
        <dbReference type="EMBL" id="KAF7270459.1"/>
    </source>
</evidence>
<accession>A0A834HYF2</accession>
<gene>
    <name evidence="1" type="ORF">GWI33_016564</name>
</gene>
<protein>
    <submittedName>
        <fullName evidence="1">Uncharacterized protein</fullName>
    </submittedName>
</protein>
<name>A0A834HYF2_RHYFE</name>
<evidence type="ECO:0000313" key="2">
    <source>
        <dbReference type="Proteomes" id="UP000625711"/>
    </source>
</evidence>
<organism evidence="1 2">
    <name type="scientific">Rhynchophorus ferrugineus</name>
    <name type="common">Red palm weevil</name>
    <name type="synonym">Curculio ferrugineus</name>
    <dbReference type="NCBI Taxonomy" id="354439"/>
    <lineage>
        <taxon>Eukaryota</taxon>
        <taxon>Metazoa</taxon>
        <taxon>Ecdysozoa</taxon>
        <taxon>Arthropoda</taxon>
        <taxon>Hexapoda</taxon>
        <taxon>Insecta</taxon>
        <taxon>Pterygota</taxon>
        <taxon>Neoptera</taxon>
        <taxon>Endopterygota</taxon>
        <taxon>Coleoptera</taxon>
        <taxon>Polyphaga</taxon>
        <taxon>Cucujiformia</taxon>
        <taxon>Curculionidae</taxon>
        <taxon>Dryophthorinae</taxon>
        <taxon>Rhynchophorus</taxon>
    </lineage>
</organism>
<dbReference type="Proteomes" id="UP000625711">
    <property type="component" value="Unassembled WGS sequence"/>
</dbReference>
<sequence length="127" mass="13975">MEVGRGGERRAILHLGGFDELNTMEEVSDALDGLLGANDRRTVATLRPARANTQAVTVVTKETEAQKLLEKRFISVGLVRCRVQDGGDTTTPRGSFVIRHGAGSGKCSEFRAALSRARMDRWTMEER</sequence>
<keyword evidence="2" id="KW-1185">Reference proteome</keyword>
<comment type="caution">
    <text evidence="1">The sequence shown here is derived from an EMBL/GenBank/DDBJ whole genome shotgun (WGS) entry which is preliminary data.</text>
</comment>
<proteinExistence type="predicted"/>
<reference evidence="1" key="1">
    <citation type="submission" date="2020-08" db="EMBL/GenBank/DDBJ databases">
        <title>Genome sequencing and assembly of the red palm weevil Rhynchophorus ferrugineus.</title>
        <authorList>
            <person name="Dias G.B."/>
            <person name="Bergman C.M."/>
            <person name="Manee M."/>
        </authorList>
    </citation>
    <scope>NUCLEOTIDE SEQUENCE</scope>
    <source>
        <strain evidence="1">AA-2017</strain>
        <tissue evidence="1">Whole larva</tissue>
    </source>
</reference>
<dbReference type="EMBL" id="JAACXV010014093">
    <property type="protein sequence ID" value="KAF7270459.1"/>
    <property type="molecule type" value="Genomic_DNA"/>
</dbReference>
<dbReference type="AlphaFoldDB" id="A0A834HYF2"/>